<dbReference type="AlphaFoldDB" id="A0A9D4CX46"/>
<comment type="caution">
    <text evidence="1">The sequence shown here is derived from an EMBL/GenBank/DDBJ whole genome shotgun (WGS) entry which is preliminary data.</text>
</comment>
<reference evidence="1" key="1">
    <citation type="journal article" date="2019" name="bioRxiv">
        <title>The Genome of the Zebra Mussel, Dreissena polymorpha: A Resource for Invasive Species Research.</title>
        <authorList>
            <person name="McCartney M.A."/>
            <person name="Auch B."/>
            <person name="Kono T."/>
            <person name="Mallez S."/>
            <person name="Zhang Y."/>
            <person name="Obille A."/>
            <person name="Becker A."/>
            <person name="Abrahante J.E."/>
            <person name="Garbe J."/>
            <person name="Badalamenti J.P."/>
            <person name="Herman A."/>
            <person name="Mangelson H."/>
            <person name="Liachko I."/>
            <person name="Sullivan S."/>
            <person name="Sone E.D."/>
            <person name="Koren S."/>
            <person name="Silverstein K.A.T."/>
            <person name="Beckman K.B."/>
            <person name="Gohl D.M."/>
        </authorList>
    </citation>
    <scope>NUCLEOTIDE SEQUENCE</scope>
    <source>
        <strain evidence="1">Duluth1</strain>
        <tissue evidence="1">Whole animal</tissue>
    </source>
</reference>
<organism evidence="1 2">
    <name type="scientific">Dreissena polymorpha</name>
    <name type="common">Zebra mussel</name>
    <name type="synonym">Mytilus polymorpha</name>
    <dbReference type="NCBI Taxonomy" id="45954"/>
    <lineage>
        <taxon>Eukaryota</taxon>
        <taxon>Metazoa</taxon>
        <taxon>Spiralia</taxon>
        <taxon>Lophotrochozoa</taxon>
        <taxon>Mollusca</taxon>
        <taxon>Bivalvia</taxon>
        <taxon>Autobranchia</taxon>
        <taxon>Heteroconchia</taxon>
        <taxon>Euheterodonta</taxon>
        <taxon>Imparidentia</taxon>
        <taxon>Neoheterodontei</taxon>
        <taxon>Myida</taxon>
        <taxon>Dreissenoidea</taxon>
        <taxon>Dreissenidae</taxon>
        <taxon>Dreissena</taxon>
    </lineage>
</organism>
<reference evidence="1" key="2">
    <citation type="submission" date="2020-11" db="EMBL/GenBank/DDBJ databases">
        <authorList>
            <person name="McCartney M.A."/>
            <person name="Auch B."/>
            <person name="Kono T."/>
            <person name="Mallez S."/>
            <person name="Becker A."/>
            <person name="Gohl D.M."/>
            <person name="Silverstein K.A.T."/>
            <person name="Koren S."/>
            <person name="Bechman K.B."/>
            <person name="Herman A."/>
            <person name="Abrahante J.E."/>
            <person name="Garbe J."/>
        </authorList>
    </citation>
    <scope>NUCLEOTIDE SEQUENCE</scope>
    <source>
        <strain evidence="1">Duluth1</strain>
        <tissue evidence="1">Whole animal</tissue>
    </source>
</reference>
<name>A0A9D4CX46_DREPO</name>
<evidence type="ECO:0000313" key="2">
    <source>
        <dbReference type="Proteomes" id="UP000828390"/>
    </source>
</evidence>
<dbReference type="EMBL" id="JAIWYP010000011">
    <property type="protein sequence ID" value="KAH3734610.1"/>
    <property type="molecule type" value="Genomic_DNA"/>
</dbReference>
<sequence>MIEKDIVKERLNTIMKNNANVFDEGIRKVNDIKTMFTLKEDASLRFLKARTVPYSMKPKIERELDGLERQGII</sequence>
<accession>A0A9D4CX46</accession>
<dbReference type="Proteomes" id="UP000828390">
    <property type="component" value="Unassembled WGS sequence"/>
</dbReference>
<keyword evidence="2" id="KW-1185">Reference proteome</keyword>
<evidence type="ECO:0000313" key="1">
    <source>
        <dbReference type="EMBL" id="KAH3734610.1"/>
    </source>
</evidence>
<protein>
    <submittedName>
        <fullName evidence="1">Uncharacterized protein</fullName>
    </submittedName>
</protein>
<gene>
    <name evidence="1" type="ORF">DPMN_041049</name>
</gene>
<proteinExistence type="predicted"/>